<comment type="caution">
    <text evidence="8">The sequence shown here is derived from an EMBL/GenBank/DDBJ whole genome shotgun (WGS) entry which is preliminary data.</text>
</comment>
<evidence type="ECO:0000313" key="8">
    <source>
        <dbReference type="EMBL" id="MFC6036943.1"/>
    </source>
</evidence>
<protein>
    <submittedName>
        <fullName evidence="8">ETC complex I subunit</fullName>
    </submittedName>
</protein>
<dbReference type="Gene3D" id="3.30.160.190">
    <property type="entry name" value="atu1810 like domain"/>
    <property type="match status" value="1"/>
</dbReference>
<sequence length="102" mass="11946">MFARIYKPSKTAMQSGKAKTDRWLLEFEAETARRVDPLMGWTSVDETASGQVRLTFDTREEAVSYAERHGLPFRLDPEHEPKAQPKAYSDNFSFRRRKPWTH</sequence>
<keyword evidence="2" id="KW-0813">Transport</keyword>
<organism evidence="8 9">
    <name type="scientific">Hyphococcus aureus</name>
    <dbReference type="NCBI Taxonomy" id="2666033"/>
    <lineage>
        <taxon>Bacteria</taxon>
        <taxon>Pseudomonadati</taxon>
        <taxon>Pseudomonadota</taxon>
        <taxon>Alphaproteobacteria</taxon>
        <taxon>Parvularculales</taxon>
        <taxon>Parvularculaceae</taxon>
        <taxon>Hyphococcus</taxon>
    </lineage>
</organism>
<dbReference type="EMBL" id="JBHPON010000002">
    <property type="protein sequence ID" value="MFC6036943.1"/>
    <property type="molecule type" value="Genomic_DNA"/>
</dbReference>
<feature type="region of interest" description="Disordered" evidence="7">
    <location>
        <begin position="73"/>
        <end position="102"/>
    </location>
</feature>
<comment type="subcellular location">
    <subcellularLocation>
        <location evidence="1">Membrane</location>
    </subcellularLocation>
</comment>
<evidence type="ECO:0000256" key="7">
    <source>
        <dbReference type="SAM" id="MobiDB-lite"/>
    </source>
</evidence>
<evidence type="ECO:0000256" key="3">
    <source>
        <dbReference type="ARBA" id="ARBA00022660"/>
    </source>
</evidence>
<reference evidence="8 9" key="1">
    <citation type="submission" date="2024-09" db="EMBL/GenBank/DDBJ databases">
        <authorList>
            <person name="Zhang Z.-H."/>
        </authorList>
    </citation>
    <scope>NUCLEOTIDE SEQUENCE [LARGE SCALE GENOMIC DNA]</scope>
    <source>
        <strain evidence="8 9">HHTR114</strain>
    </source>
</reference>
<dbReference type="Proteomes" id="UP001596116">
    <property type="component" value="Unassembled WGS sequence"/>
</dbReference>
<evidence type="ECO:0000256" key="2">
    <source>
        <dbReference type="ARBA" id="ARBA00022448"/>
    </source>
</evidence>
<dbReference type="RefSeq" id="WP_379881806.1">
    <property type="nucleotide sequence ID" value="NZ_JBHPON010000002.1"/>
</dbReference>
<keyword evidence="4" id="KW-0809">Transit peptide</keyword>
<dbReference type="Pfam" id="PF04800">
    <property type="entry name" value="NDUS4"/>
    <property type="match status" value="1"/>
</dbReference>
<evidence type="ECO:0000256" key="4">
    <source>
        <dbReference type="ARBA" id="ARBA00022946"/>
    </source>
</evidence>
<gene>
    <name evidence="8" type="ORF">ACFMB1_15405</name>
</gene>
<dbReference type="InterPro" id="IPR006885">
    <property type="entry name" value="NADH_UbQ_FeS_4_mit-like"/>
</dbReference>
<dbReference type="PANTHER" id="PTHR12219:SF8">
    <property type="entry name" value="NADH DEHYDROGENASE [UBIQUINONE] IRON-SULFUR PROTEIN 4, MITOCHONDRIAL"/>
    <property type="match status" value="1"/>
</dbReference>
<keyword evidence="5" id="KW-0249">Electron transport</keyword>
<keyword evidence="3" id="KW-0679">Respiratory chain</keyword>
<keyword evidence="6" id="KW-0472">Membrane</keyword>
<dbReference type="PANTHER" id="PTHR12219">
    <property type="entry name" value="NADH-UBIQUINONE OXIDOREDUCTASE"/>
    <property type="match status" value="1"/>
</dbReference>
<dbReference type="InterPro" id="IPR038532">
    <property type="entry name" value="NDUFS4-like_sf"/>
</dbReference>
<keyword evidence="9" id="KW-1185">Reference proteome</keyword>
<evidence type="ECO:0000313" key="9">
    <source>
        <dbReference type="Proteomes" id="UP001596116"/>
    </source>
</evidence>
<evidence type="ECO:0000256" key="5">
    <source>
        <dbReference type="ARBA" id="ARBA00022982"/>
    </source>
</evidence>
<evidence type="ECO:0000256" key="6">
    <source>
        <dbReference type="ARBA" id="ARBA00023136"/>
    </source>
</evidence>
<name>A0ABW1KXY9_9PROT</name>
<evidence type="ECO:0000256" key="1">
    <source>
        <dbReference type="ARBA" id="ARBA00004370"/>
    </source>
</evidence>
<proteinExistence type="predicted"/>
<feature type="compositionally biased region" description="Basic and acidic residues" evidence="7">
    <location>
        <begin position="73"/>
        <end position="83"/>
    </location>
</feature>
<accession>A0ABW1KXY9</accession>